<evidence type="ECO:0000256" key="6">
    <source>
        <dbReference type="SAM" id="Phobius"/>
    </source>
</evidence>
<dbReference type="AlphaFoldDB" id="A0A1C3ZG14"/>
<dbReference type="PANTHER" id="PTHR30086">
    <property type="entry name" value="ARGININE EXPORTER PROTEIN ARGO"/>
    <property type="match status" value="1"/>
</dbReference>
<gene>
    <name evidence="7" type="ORF">GA0061080_100486</name>
</gene>
<feature type="transmembrane region" description="Helical" evidence="6">
    <location>
        <begin position="6"/>
        <end position="25"/>
    </location>
</feature>
<comment type="subcellular location">
    <subcellularLocation>
        <location evidence="1">Cell membrane</location>
        <topology evidence="1">Multi-pass membrane protein</topology>
    </subcellularLocation>
</comment>
<feature type="transmembrane region" description="Helical" evidence="6">
    <location>
        <begin position="109"/>
        <end position="128"/>
    </location>
</feature>
<evidence type="ECO:0000313" key="7">
    <source>
        <dbReference type="EMBL" id="SCB81281.1"/>
    </source>
</evidence>
<dbReference type="PANTHER" id="PTHR30086:SF20">
    <property type="entry name" value="ARGININE EXPORTER PROTEIN ARGO-RELATED"/>
    <property type="match status" value="1"/>
</dbReference>
<keyword evidence="3 6" id="KW-0812">Transmembrane</keyword>
<keyword evidence="4 6" id="KW-1133">Transmembrane helix</keyword>
<dbReference type="Pfam" id="PF01810">
    <property type="entry name" value="LysE"/>
    <property type="match status" value="1"/>
</dbReference>
<dbReference type="OrthoDB" id="5638726at2"/>
<proteinExistence type="predicted"/>
<organism evidence="7 8">
    <name type="scientific">Gilliamella intestini</name>
    <dbReference type="NCBI Taxonomy" id="1798183"/>
    <lineage>
        <taxon>Bacteria</taxon>
        <taxon>Pseudomonadati</taxon>
        <taxon>Pseudomonadota</taxon>
        <taxon>Gammaproteobacteria</taxon>
        <taxon>Orbales</taxon>
        <taxon>Orbaceae</taxon>
        <taxon>Gilliamella</taxon>
    </lineage>
</organism>
<evidence type="ECO:0000256" key="2">
    <source>
        <dbReference type="ARBA" id="ARBA00022475"/>
    </source>
</evidence>
<feature type="transmembrane region" description="Helical" evidence="6">
    <location>
        <begin position="68"/>
        <end position="88"/>
    </location>
</feature>
<dbReference type="GO" id="GO:0015171">
    <property type="term" value="F:amino acid transmembrane transporter activity"/>
    <property type="evidence" value="ECO:0007669"/>
    <property type="project" value="TreeGrafter"/>
</dbReference>
<accession>A0A1C3ZG14</accession>
<dbReference type="STRING" id="1798183.GA0061080_100486"/>
<evidence type="ECO:0000256" key="4">
    <source>
        <dbReference type="ARBA" id="ARBA00022989"/>
    </source>
</evidence>
<dbReference type="RefSeq" id="WP_091120124.1">
    <property type="nucleotide sequence ID" value="NZ_FMBA01000004.1"/>
</dbReference>
<keyword evidence="8" id="KW-1185">Reference proteome</keyword>
<dbReference type="EMBL" id="FMBA01000004">
    <property type="protein sequence ID" value="SCB81281.1"/>
    <property type="molecule type" value="Genomic_DNA"/>
</dbReference>
<dbReference type="Proteomes" id="UP000199698">
    <property type="component" value="Unassembled WGS sequence"/>
</dbReference>
<protein>
    <submittedName>
        <fullName evidence="7">L-lysine exporter family protein LysE/ArgO</fullName>
    </submittedName>
</protein>
<feature type="transmembrane region" description="Helical" evidence="6">
    <location>
        <begin position="181"/>
        <end position="205"/>
    </location>
</feature>
<name>A0A1C3ZG14_9GAMM</name>
<keyword evidence="5 6" id="KW-0472">Membrane</keyword>
<dbReference type="InterPro" id="IPR001123">
    <property type="entry name" value="LeuE-type"/>
</dbReference>
<feature type="transmembrane region" description="Helical" evidence="6">
    <location>
        <begin position="37"/>
        <end position="62"/>
    </location>
</feature>
<evidence type="ECO:0000256" key="5">
    <source>
        <dbReference type="ARBA" id="ARBA00023136"/>
    </source>
</evidence>
<dbReference type="GO" id="GO:0005886">
    <property type="term" value="C:plasma membrane"/>
    <property type="evidence" value="ECO:0007669"/>
    <property type="project" value="UniProtKB-SubCell"/>
</dbReference>
<evidence type="ECO:0000313" key="8">
    <source>
        <dbReference type="Proteomes" id="UP000199698"/>
    </source>
</evidence>
<keyword evidence="2" id="KW-1003">Cell membrane</keyword>
<sequence>MLSAILRGALISASLIIAIGAQNLFVLKQGLLKNHIFYVSAICFVCDFALMSIGIFGIGTFISSNSLITNILAISGAVFLVWYGFCAFKNAIKGTSSMQIESKKLKNNNLLKVVLATLAVTLLNPHVYLDTVVIVGGIAGTLTSQQKLAFLIGAVCVSFIWFFGIGYGARLLTPLFKQKKVWIILDFLIGCIMFYIAYQLVWYIFECH</sequence>
<reference evidence="8" key="1">
    <citation type="submission" date="2016-08" db="EMBL/GenBank/DDBJ databases">
        <authorList>
            <person name="Varghese N."/>
            <person name="Submissions Spin"/>
        </authorList>
    </citation>
    <scope>NUCLEOTIDE SEQUENCE [LARGE SCALE GENOMIC DNA]</scope>
    <source>
        <strain evidence="8">R-53144</strain>
    </source>
</reference>
<evidence type="ECO:0000256" key="3">
    <source>
        <dbReference type="ARBA" id="ARBA00022692"/>
    </source>
</evidence>
<feature type="transmembrane region" description="Helical" evidence="6">
    <location>
        <begin position="148"/>
        <end position="169"/>
    </location>
</feature>
<evidence type="ECO:0000256" key="1">
    <source>
        <dbReference type="ARBA" id="ARBA00004651"/>
    </source>
</evidence>